<dbReference type="Proteomes" id="UP000015106">
    <property type="component" value="Chromosome 3"/>
</dbReference>
<dbReference type="EnsemblPlants" id="TuG1812G0300001653.01.T02">
    <property type="protein sequence ID" value="TuG1812G0300001653.01.T02"/>
    <property type="gene ID" value="TuG1812G0300001653.01"/>
</dbReference>
<dbReference type="AlphaFoldDB" id="A0A8R7TU88"/>
<evidence type="ECO:0000313" key="2">
    <source>
        <dbReference type="Proteomes" id="UP000015106"/>
    </source>
</evidence>
<sequence>MGSCRSRASGCPRSCASPRRRRPRTRMLSMAFWLVSTSRSSCCPKWRRASSSRSFLSSTSSPTPSTCVPAPGVPNLLPGIGFR</sequence>
<proteinExistence type="predicted"/>
<reference evidence="1" key="2">
    <citation type="submission" date="2018-03" db="EMBL/GenBank/DDBJ databases">
        <title>The Triticum urartu genome reveals the dynamic nature of wheat genome evolution.</title>
        <authorList>
            <person name="Ling H."/>
            <person name="Ma B."/>
            <person name="Shi X."/>
            <person name="Liu H."/>
            <person name="Dong L."/>
            <person name="Sun H."/>
            <person name="Cao Y."/>
            <person name="Gao Q."/>
            <person name="Zheng S."/>
            <person name="Li Y."/>
            <person name="Yu Y."/>
            <person name="Du H."/>
            <person name="Qi M."/>
            <person name="Li Y."/>
            <person name="Yu H."/>
            <person name="Cui Y."/>
            <person name="Wang N."/>
            <person name="Chen C."/>
            <person name="Wu H."/>
            <person name="Zhao Y."/>
            <person name="Zhang J."/>
            <person name="Li Y."/>
            <person name="Zhou W."/>
            <person name="Zhang B."/>
            <person name="Hu W."/>
            <person name="Eijk M."/>
            <person name="Tang J."/>
            <person name="Witsenboer H."/>
            <person name="Zhao S."/>
            <person name="Li Z."/>
            <person name="Zhang A."/>
            <person name="Wang D."/>
            <person name="Liang C."/>
        </authorList>
    </citation>
    <scope>NUCLEOTIDE SEQUENCE [LARGE SCALE GENOMIC DNA]</scope>
    <source>
        <strain evidence="1">cv. G1812</strain>
    </source>
</reference>
<name>A0A8R7TU88_TRIUA</name>
<accession>A0A8R7TU88</accession>
<dbReference type="Gramene" id="TuG1812G0300001653.01.T02">
    <property type="protein sequence ID" value="TuG1812G0300001653.01.T02"/>
    <property type="gene ID" value="TuG1812G0300001653.01"/>
</dbReference>
<keyword evidence="2" id="KW-1185">Reference proteome</keyword>
<organism evidence="1 2">
    <name type="scientific">Triticum urartu</name>
    <name type="common">Red wild einkorn</name>
    <name type="synonym">Crithodium urartu</name>
    <dbReference type="NCBI Taxonomy" id="4572"/>
    <lineage>
        <taxon>Eukaryota</taxon>
        <taxon>Viridiplantae</taxon>
        <taxon>Streptophyta</taxon>
        <taxon>Embryophyta</taxon>
        <taxon>Tracheophyta</taxon>
        <taxon>Spermatophyta</taxon>
        <taxon>Magnoliopsida</taxon>
        <taxon>Liliopsida</taxon>
        <taxon>Poales</taxon>
        <taxon>Poaceae</taxon>
        <taxon>BOP clade</taxon>
        <taxon>Pooideae</taxon>
        <taxon>Triticodae</taxon>
        <taxon>Triticeae</taxon>
        <taxon>Triticinae</taxon>
        <taxon>Triticum</taxon>
    </lineage>
</organism>
<evidence type="ECO:0000313" key="1">
    <source>
        <dbReference type="EnsemblPlants" id="TuG1812G0300001653.01.T02"/>
    </source>
</evidence>
<protein>
    <submittedName>
        <fullName evidence="1">Uncharacterized protein</fullName>
    </submittedName>
</protein>
<dbReference type="Gramene" id="TuG1812G0300001653.01.T01">
    <property type="protein sequence ID" value="TuG1812G0300001653.01.T01"/>
    <property type="gene ID" value="TuG1812G0300001653.01"/>
</dbReference>
<reference evidence="2" key="1">
    <citation type="journal article" date="2013" name="Nature">
        <title>Draft genome of the wheat A-genome progenitor Triticum urartu.</title>
        <authorList>
            <person name="Ling H.Q."/>
            <person name="Zhao S."/>
            <person name="Liu D."/>
            <person name="Wang J."/>
            <person name="Sun H."/>
            <person name="Zhang C."/>
            <person name="Fan H."/>
            <person name="Li D."/>
            <person name="Dong L."/>
            <person name="Tao Y."/>
            <person name="Gao C."/>
            <person name="Wu H."/>
            <person name="Li Y."/>
            <person name="Cui Y."/>
            <person name="Guo X."/>
            <person name="Zheng S."/>
            <person name="Wang B."/>
            <person name="Yu K."/>
            <person name="Liang Q."/>
            <person name="Yang W."/>
            <person name="Lou X."/>
            <person name="Chen J."/>
            <person name="Feng M."/>
            <person name="Jian J."/>
            <person name="Zhang X."/>
            <person name="Luo G."/>
            <person name="Jiang Y."/>
            <person name="Liu J."/>
            <person name="Wang Z."/>
            <person name="Sha Y."/>
            <person name="Zhang B."/>
            <person name="Wu H."/>
            <person name="Tang D."/>
            <person name="Shen Q."/>
            <person name="Xue P."/>
            <person name="Zou S."/>
            <person name="Wang X."/>
            <person name="Liu X."/>
            <person name="Wang F."/>
            <person name="Yang Y."/>
            <person name="An X."/>
            <person name="Dong Z."/>
            <person name="Zhang K."/>
            <person name="Zhang X."/>
            <person name="Luo M.C."/>
            <person name="Dvorak J."/>
            <person name="Tong Y."/>
            <person name="Wang J."/>
            <person name="Yang H."/>
            <person name="Li Z."/>
            <person name="Wang D."/>
            <person name="Zhang A."/>
            <person name="Wang J."/>
        </authorList>
    </citation>
    <scope>NUCLEOTIDE SEQUENCE</scope>
    <source>
        <strain evidence="2">cv. G1812</strain>
    </source>
</reference>
<reference evidence="1" key="3">
    <citation type="submission" date="2022-06" db="UniProtKB">
        <authorList>
            <consortium name="EnsemblPlants"/>
        </authorList>
    </citation>
    <scope>IDENTIFICATION</scope>
</reference>
<dbReference type="EnsemblPlants" id="TuG1812G0300001653.01.T01">
    <property type="protein sequence ID" value="TuG1812G0300001653.01.T01"/>
    <property type="gene ID" value="TuG1812G0300001653.01"/>
</dbReference>